<evidence type="ECO:0000256" key="6">
    <source>
        <dbReference type="ARBA" id="ARBA00023251"/>
    </source>
</evidence>
<feature type="domain" description="ABC transporter" evidence="8">
    <location>
        <begin position="34"/>
        <end position="265"/>
    </location>
</feature>
<name>A0A5Q2RHJ7_9ACTN</name>
<dbReference type="GO" id="GO:0016887">
    <property type="term" value="F:ATP hydrolysis activity"/>
    <property type="evidence" value="ECO:0007669"/>
    <property type="project" value="InterPro"/>
</dbReference>
<evidence type="ECO:0000256" key="7">
    <source>
        <dbReference type="SAM" id="MobiDB-lite"/>
    </source>
</evidence>
<evidence type="ECO:0000313" key="10">
    <source>
        <dbReference type="Proteomes" id="UP000334019"/>
    </source>
</evidence>
<dbReference type="SMART" id="SM00382">
    <property type="entry name" value="AAA"/>
    <property type="match status" value="1"/>
</dbReference>
<reference evidence="9 10" key="1">
    <citation type="submission" date="2019-11" db="EMBL/GenBank/DDBJ databases">
        <authorList>
            <person name="He Y."/>
        </authorList>
    </citation>
    <scope>NUCLEOTIDE SEQUENCE [LARGE SCALE GENOMIC DNA]</scope>
    <source>
        <strain evidence="9 10">SCSIO 58843</strain>
    </source>
</reference>
<keyword evidence="3" id="KW-0813">Transport</keyword>
<dbReference type="Gene3D" id="3.40.50.300">
    <property type="entry name" value="P-loop containing nucleotide triphosphate hydrolases"/>
    <property type="match status" value="1"/>
</dbReference>
<dbReference type="PROSITE" id="PS50893">
    <property type="entry name" value="ABC_TRANSPORTER_2"/>
    <property type="match status" value="1"/>
</dbReference>
<evidence type="ECO:0000256" key="5">
    <source>
        <dbReference type="ARBA" id="ARBA00022840"/>
    </source>
</evidence>
<proteinExistence type="inferred from homology"/>
<evidence type="ECO:0000313" key="9">
    <source>
        <dbReference type="EMBL" id="QGG93786.1"/>
    </source>
</evidence>
<evidence type="ECO:0000256" key="1">
    <source>
        <dbReference type="ARBA" id="ARBA00004202"/>
    </source>
</evidence>
<dbReference type="GO" id="GO:0005886">
    <property type="term" value="C:plasma membrane"/>
    <property type="evidence" value="ECO:0007669"/>
    <property type="project" value="UniProtKB-SubCell"/>
</dbReference>
<dbReference type="KEGG" id="atq:GH723_00925"/>
<keyword evidence="5 9" id="KW-0067">ATP-binding</keyword>
<gene>
    <name evidence="9" type="ORF">GH723_00925</name>
</gene>
<dbReference type="GO" id="GO:0005524">
    <property type="term" value="F:ATP binding"/>
    <property type="evidence" value="ECO:0007669"/>
    <property type="project" value="UniProtKB-KW"/>
</dbReference>
<keyword evidence="10" id="KW-1185">Reference proteome</keyword>
<keyword evidence="6" id="KW-0046">Antibiotic resistance</keyword>
<feature type="region of interest" description="Disordered" evidence="7">
    <location>
        <begin position="1"/>
        <end position="30"/>
    </location>
</feature>
<dbReference type="InterPro" id="IPR003439">
    <property type="entry name" value="ABC_transporter-like_ATP-bd"/>
</dbReference>
<dbReference type="InterPro" id="IPR003593">
    <property type="entry name" value="AAA+_ATPase"/>
</dbReference>
<dbReference type="InterPro" id="IPR050763">
    <property type="entry name" value="ABC_transporter_ATP-binding"/>
</dbReference>
<dbReference type="AlphaFoldDB" id="A0A5Q2RHJ7"/>
<evidence type="ECO:0000256" key="4">
    <source>
        <dbReference type="ARBA" id="ARBA00022741"/>
    </source>
</evidence>
<keyword evidence="4" id="KW-0547">Nucleotide-binding</keyword>
<comment type="similarity">
    <text evidence="2">Belongs to the ABC transporter superfamily.</text>
</comment>
<dbReference type="PANTHER" id="PTHR42711">
    <property type="entry name" value="ABC TRANSPORTER ATP-BINDING PROTEIN"/>
    <property type="match status" value="1"/>
</dbReference>
<organism evidence="9 10">
    <name type="scientific">Actinomarinicola tropica</name>
    <dbReference type="NCBI Taxonomy" id="2789776"/>
    <lineage>
        <taxon>Bacteria</taxon>
        <taxon>Bacillati</taxon>
        <taxon>Actinomycetota</taxon>
        <taxon>Acidimicrobiia</taxon>
        <taxon>Acidimicrobiales</taxon>
        <taxon>Iamiaceae</taxon>
        <taxon>Actinomarinicola</taxon>
    </lineage>
</organism>
<evidence type="ECO:0000256" key="3">
    <source>
        <dbReference type="ARBA" id="ARBA00022448"/>
    </source>
</evidence>
<dbReference type="Pfam" id="PF00005">
    <property type="entry name" value="ABC_tran"/>
    <property type="match status" value="1"/>
</dbReference>
<protein>
    <submittedName>
        <fullName evidence="9">ATP-binding cassette domain-containing protein</fullName>
    </submittedName>
</protein>
<dbReference type="PANTHER" id="PTHR42711:SF5">
    <property type="entry name" value="ABC TRANSPORTER ATP-BINDING PROTEIN NATA"/>
    <property type="match status" value="1"/>
</dbReference>
<comment type="subcellular location">
    <subcellularLocation>
        <location evidence="1">Cell membrane</location>
        <topology evidence="1">Peripheral membrane protein</topology>
    </subcellularLocation>
</comment>
<evidence type="ECO:0000259" key="8">
    <source>
        <dbReference type="PROSITE" id="PS50893"/>
    </source>
</evidence>
<dbReference type="SUPFAM" id="SSF52540">
    <property type="entry name" value="P-loop containing nucleoside triphosphate hydrolases"/>
    <property type="match status" value="1"/>
</dbReference>
<accession>A0A5Q2RHJ7</accession>
<dbReference type="Proteomes" id="UP000334019">
    <property type="component" value="Chromosome"/>
</dbReference>
<dbReference type="GO" id="GO:0046677">
    <property type="term" value="P:response to antibiotic"/>
    <property type="evidence" value="ECO:0007669"/>
    <property type="project" value="UniProtKB-KW"/>
</dbReference>
<evidence type="ECO:0000256" key="2">
    <source>
        <dbReference type="ARBA" id="ARBA00005417"/>
    </source>
</evidence>
<sequence>MAARPPVHHSGTDPGGGAHPEGGAADRSGVPPAIRTEQLTRRFPSGVALDALDLEVYPGEVLALLGPNGAGKTTTIRLLNGVLSPDGGTASVLGLDPAVDGHAVRQRTGVLTENAGLDDRLTARENLEAVARVRGMRPPAARRRVDELLDRFGMGDRADVAVQGASTGQRKRLALARALLHDPELLFLDEPTSGLDPAATRDVVELIGSLASEHGRTVVLCTHFLGEAGRLADRMAVLHRGRLRASGRPADLAAEMWQGVPARVELSAPADARVLGLIRRIDGVLLADPTPDGARVDTLHRDVLARVVRTLVEAGIEVYAATPTPYTLEDVYFAIEERLGFETPEESGGDREPAEVVS</sequence>
<dbReference type="InterPro" id="IPR027417">
    <property type="entry name" value="P-loop_NTPase"/>
</dbReference>
<dbReference type="EMBL" id="CP045851">
    <property type="protein sequence ID" value="QGG93786.1"/>
    <property type="molecule type" value="Genomic_DNA"/>
</dbReference>